<evidence type="ECO:0008006" key="3">
    <source>
        <dbReference type="Google" id="ProtNLM"/>
    </source>
</evidence>
<reference evidence="1 2" key="1">
    <citation type="submission" date="2020-12" db="EMBL/GenBank/DDBJ databases">
        <title>Aureibaculum luteum sp. nov. and Aureibaculum flavum sp. nov., novel members of the family Flavobacteriaceae isolated from Antarctic intertidal sediments.</title>
        <authorList>
            <person name="He X."/>
            <person name="Zhang X."/>
        </authorList>
    </citation>
    <scope>NUCLEOTIDE SEQUENCE [LARGE SCALE GENOMIC DNA]</scope>
    <source>
        <strain evidence="1 2">A20</strain>
    </source>
</reference>
<dbReference type="EMBL" id="JAEHFJ010000005">
    <property type="protein sequence ID" value="MBJ2175111.1"/>
    <property type="molecule type" value="Genomic_DNA"/>
</dbReference>
<accession>A0ABS0WSZ7</accession>
<comment type="caution">
    <text evidence="1">The sequence shown here is derived from an EMBL/GenBank/DDBJ whole genome shotgun (WGS) entry which is preliminary data.</text>
</comment>
<protein>
    <recommendedName>
        <fullName evidence="3">30S ribosomal protein S21</fullName>
    </recommendedName>
</protein>
<evidence type="ECO:0000313" key="1">
    <source>
        <dbReference type="EMBL" id="MBJ2175111.1"/>
    </source>
</evidence>
<proteinExistence type="predicted"/>
<dbReference type="RefSeq" id="WP_198841785.1">
    <property type="nucleotide sequence ID" value="NZ_JAEHFJ010000005.1"/>
</dbReference>
<dbReference type="Proteomes" id="UP000623301">
    <property type="component" value="Unassembled WGS sequence"/>
</dbReference>
<evidence type="ECO:0000313" key="2">
    <source>
        <dbReference type="Proteomes" id="UP000623301"/>
    </source>
</evidence>
<sequence>MNLEIHHNGESDYLDSLKEKFKVKILAIKNSKLLTPKSKKVRIKTIKRAFLKEKKETGYNNF</sequence>
<name>A0ABS0WSZ7_9FLAO</name>
<keyword evidence="2" id="KW-1185">Reference proteome</keyword>
<gene>
    <name evidence="1" type="ORF">JBL43_12735</name>
</gene>
<organism evidence="1 2">
    <name type="scientific">Aureibaculum flavum</name>
    <dbReference type="NCBI Taxonomy" id="2795986"/>
    <lineage>
        <taxon>Bacteria</taxon>
        <taxon>Pseudomonadati</taxon>
        <taxon>Bacteroidota</taxon>
        <taxon>Flavobacteriia</taxon>
        <taxon>Flavobacteriales</taxon>
        <taxon>Flavobacteriaceae</taxon>
        <taxon>Aureibaculum</taxon>
    </lineage>
</organism>